<organism evidence="2 3">
    <name type="scientific">Desulfonispora thiosulfatigenes DSM 11270</name>
    <dbReference type="NCBI Taxonomy" id="656914"/>
    <lineage>
        <taxon>Bacteria</taxon>
        <taxon>Bacillati</taxon>
        <taxon>Bacillota</taxon>
        <taxon>Clostridia</taxon>
        <taxon>Eubacteriales</taxon>
        <taxon>Peptococcaceae</taxon>
        <taxon>Desulfonispora</taxon>
    </lineage>
</organism>
<keyword evidence="1" id="KW-0472">Membrane</keyword>
<sequence>MHIGTKRLQEPSELRELARDSLAGKWSLAVAVCFVAWILADAFTSGNTTRESTELFKFGNGSFFINYSFTSIGNIINLILGGPIAFGVASFFLKLIRETEPEFMDLFSGLSYFLKTFVLDIVTTIFIILWTLLFIIPGIIAALRYSMAYYILNDNPELSALEAITQSTKIMIGHKMRLLTLWLSFAGWFILCLLTVGIGFLWFIPYLKATEAHFYEELKSL</sequence>
<dbReference type="OrthoDB" id="9784844at2"/>
<dbReference type="Pfam" id="PF06161">
    <property type="entry name" value="DUF975"/>
    <property type="match status" value="1"/>
</dbReference>
<dbReference type="PANTHER" id="PTHR40076:SF1">
    <property type="entry name" value="MEMBRANE PROTEIN"/>
    <property type="match status" value="1"/>
</dbReference>
<name>A0A1W1UR01_DESTI</name>
<evidence type="ECO:0000256" key="1">
    <source>
        <dbReference type="SAM" id="Phobius"/>
    </source>
</evidence>
<evidence type="ECO:0000313" key="3">
    <source>
        <dbReference type="Proteomes" id="UP000192731"/>
    </source>
</evidence>
<keyword evidence="1" id="KW-0812">Transmembrane</keyword>
<keyword evidence="3" id="KW-1185">Reference proteome</keyword>
<reference evidence="2 3" key="1">
    <citation type="submission" date="2017-04" db="EMBL/GenBank/DDBJ databases">
        <authorList>
            <person name="Afonso C.L."/>
            <person name="Miller P.J."/>
            <person name="Scott M.A."/>
            <person name="Spackman E."/>
            <person name="Goraichik I."/>
            <person name="Dimitrov K.M."/>
            <person name="Suarez D.L."/>
            <person name="Swayne D.E."/>
        </authorList>
    </citation>
    <scope>NUCLEOTIDE SEQUENCE [LARGE SCALE GENOMIC DNA]</scope>
    <source>
        <strain evidence="2 3">DSM 11270</strain>
    </source>
</reference>
<proteinExistence type="predicted"/>
<protein>
    <submittedName>
        <fullName evidence="2">Uncharacterized membrane protein</fullName>
    </submittedName>
</protein>
<dbReference type="AlphaFoldDB" id="A0A1W1UR01"/>
<accession>A0A1W1UR01</accession>
<dbReference type="STRING" id="656914.SAMN00017405_1043"/>
<dbReference type="RefSeq" id="WP_084052285.1">
    <property type="nucleotide sequence ID" value="NZ_FWWT01000008.1"/>
</dbReference>
<keyword evidence="1" id="KW-1133">Transmembrane helix</keyword>
<dbReference type="PANTHER" id="PTHR40076">
    <property type="entry name" value="MEMBRANE PROTEIN-RELATED"/>
    <property type="match status" value="1"/>
</dbReference>
<dbReference type="Proteomes" id="UP000192731">
    <property type="component" value="Unassembled WGS sequence"/>
</dbReference>
<feature type="transmembrane region" description="Helical" evidence="1">
    <location>
        <begin position="181"/>
        <end position="204"/>
    </location>
</feature>
<feature type="transmembrane region" description="Helical" evidence="1">
    <location>
        <begin position="117"/>
        <end position="143"/>
    </location>
</feature>
<evidence type="ECO:0000313" key="2">
    <source>
        <dbReference type="EMBL" id="SMB83463.1"/>
    </source>
</evidence>
<gene>
    <name evidence="2" type="ORF">SAMN00017405_1043</name>
</gene>
<dbReference type="InterPro" id="IPR010380">
    <property type="entry name" value="DUF975"/>
</dbReference>
<dbReference type="EMBL" id="FWWT01000008">
    <property type="protein sequence ID" value="SMB83463.1"/>
    <property type="molecule type" value="Genomic_DNA"/>
</dbReference>